<keyword evidence="9" id="KW-1185">Reference proteome</keyword>
<dbReference type="GO" id="GO:0006364">
    <property type="term" value="P:rRNA processing"/>
    <property type="evidence" value="ECO:0007669"/>
    <property type="project" value="UniProtKB-UniRule"/>
</dbReference>
<evidence type="ECO:0000256" key="4">
    <source>
        <dbReference type="ARBA" id="ARBA00022759"/>
    </source>
</evidence>
<keyword evidence="3 7" id="KW-0479">Metal-binding</keyword>
<dbReference type="AlphaFoldDB" id="E6MQ44"/>
<dbReference type="PANTHER" id="PTHR46986">
    <property type="entry name" value="ENDORIBONUCLEASE YBEY, CHLOROPLASTIC"/>
    <property type="match status" value="1"/>
</dbReference>
<proteinExistence type="inferred from homology"/>
<dbReference type="InterPro" id="IPR023091">
    <property type="entry name" value="MetalPrtase_cat_dom_sf_prd"/>
</dbReference>
<comment type="subcellular location">
    <subcellularLocation>
        <location evidence="7">Cytoplasm</location>
    </subcellularLocation>
</comment>
<dbReference type="EC" id="3.1.-.-" evidence="7"/>
<dbReference type="PANTHER" id="PTHR46986:SF1">
    <property type="entry name" value="ENDORIBONUCLEASE YBEY, CHLOROPLASTIC"/>
    <property type="match status" value="1"/>
</dbReference>
<organism evidence="8 9">
    <name type="scientific">Segatella salivae DSM 15606</name>
    <dbReference type="NCBI Taxonomy" id="888832"/>
    <lineage>
        <taxon>Bacteria</taxon>
        <taxon>Pseudomonadati</taxon>
        <taxon>Bacteroidota</taxon>
        <taxon>Bacteroidia</taxon>
        <taxon>Bacteroidales</taxon>
        <taxon>Prevotellaceae</taxon>
        <taxon>Segatella</taxon>
    </lineage>
</organism>
<evidence type="ECO:0000313" key="9">
    <source>
        <dbReference type="Proteomes" id="UP000003874"/>
    </source>
</evidence>
<dbReference type="GO" id="GO:0004222">
    <property type="term" value="F:metalloendopeptidase activity"/>
    <property type="evidence" value="ECO:0007669"/>
    <property type="project" value="InterPro"/>
</dbReference>
<keyword evidence="4 7" id="KW-0255">Endonuclease</keyword>
<keyword evidence="5 7" id="KW-0378">Hydrolase</keyword>
<dbReference type="Gene3D" id="3.40.390.30">
    <property type="entry name" value="Metalloproteases ('zincins'), catalytic domain"/>
    <property type="match status" value="1"/>
</dbReference>
<keyword evidence="7" id="KW-0698">rRNA processing</keyword>
<keyword evidence="2 7" id="KW-0540">Nuclease</keyword>
<dbReference type="NCBIfam" id="TIGR00043">
    <property type="entry name" value="rRNA maturation RNase YbeY"/>
    <property type="match status" value="1"/>
</dbReference>
<evidence type="ECO:0000256" key="1">
    <source>
        <dbReference type="ARBA" id="ARBA00010875"/>
    </source>
</evidence>
<feature type="binding site" evidence="7">
    <location>
        <position position="135"/>
    </location>
    <ligand>
        <name>Zn(2+)</name>
        <dbReference type="ChEBI" id="CHEBI:29105"/>
        <note>catalytic</note>
    </ligand>
</feature>
<evidence type="ECO:0000313" key="8">
    <source>
        <dbReference type="EMBL" id="EFV04248.1"/>
    </source>
</evidence>
<comment type="caution">
    <text evidence="8">The sequence shown here is derived from an EMBL/GenBank/DDBJ whole genome shotgun (WGS) entry which is preliminary data.</text>
</comment>
<dbReference type="eggNOG" id="COG0319">
    <property type="taxonomic scope" value="Bacteria"/>
</dbReference>
<sequence>MGGKTKTKIRKIRINKFNVMITYNTDGVSMPKLKKRIINRWIKQVAATYGRKVGDIGYMFVDDAKILQVNNEYLGHDYYTDIITFDYDEDDIVSGDLVISIDTVKSNAELFGKEYEDELHRVIIHGILHLCGINDKGPGEREIMEANENKALAILKALEEKQ</sequence>
<evidence type="ECO:0000256" key="7">
    <source>
        <dbReference type="HAMAP-Rule" id="MF_00009"/>
    </source>
</evidence>
<evidence type="ECO:0000256" key="3">
    <source>
        <dbReference type="ARBA" id="ARBA00022723"/>
    </source>
</evidence>
<dbReference type="HAMAP" id="MF_00009">
    <property type="entry name" value="Endoribonucl_YbeY"/>
    <property type="match status" value="1"/>
</dbReference>
<comment type="function">
    <text evidence="7">Single strand-specific metallo-endoribonuclease involved in late-stage 70S ribosome quality control and in maturation of the 3' terminus of the 16S rRNA.</text>
</comment>
<evidence type="ECO:0000256" key="6">
    <source>
        <dbReference type="ARBA" id="ARBA00022833"/>
    </source>
</evidence>
<feature type="binding site" evidence="7">
    <location>
        <position position="125"/>
    </location>
    <ligand>
        <name>Zn(2+)</name>
        <dbReference type="ChEBI" id="CHEBI:29105"/>
        <note>catalytic</note>
    </ligand>
</feature>
<protein>
    <recommendedName>
        <fullName evidence="7">Endoribonuclease YbeY</fullName>
        <ecNumber evidence="7">3.1.-.-</ecNumber>
    </recommendedName>
</protein>
<accession>E6MQ44</accession>
<dbReference type="EMBL" id="AEQO01000136">
    <property type="protein sequence ID" value="EFV04248.1"/>
    <property type="molecule type" value="Genomic_DNA"/>
</dbReference>
<name>E6MQ44_9BACT</name>
<comment type="cofactor">
    <cofactor evidence="7">
        <name>Zn(2+)</name>
        <dbReference type="ChEBI" id="CHEBI:29105"/>
    </cofactor>
    <text evidence="7">Binds 1 zinc ion.</text>
</comment>
<dbReference type="InterPro" id="IPR002036">
    <property type="entry name" value="YbeY"/>
</dbReference>
<keyword evidence="7" id="KW-0963">Cytoplasm</keyword>
<reference evidence="8 9" key="1">
    <citation type="submission" date="2010-12" db="EMBL/GenBank/DDBJ databases">
        <authorList>
            <person name="Muzny D."/>
            <person name="Qin X."/>
            <person name="Deng J."/>
            <person name="Jiang H."/>
            <person name="Liu Y."/>
            <person name="Qu J."/>
            <person name="Song X.-Z."/>
            <person name="Zhang L."/>
            <person name="Thornton R."/>
            <person name="Coyle M."/>
            <person name="Francisco L."/>
            <person name="Jackson L."/>
            <person name="Javaid M."/>
            <person name="Korchina V."/>
            <person name="Kovar C."/>
            <person name="Mata R."/>
            <person name="Mathew T."/>
            <person name="Ngo R."/>
            <person name="Nguyen L."/>
            <person name="Nguyen N."/>
            <person name="Okwuonu G."/>
            <person name="Ongeri F."/>
            <person name="Pham C."/>
            <person name="Simmons D."/>
            <person name="Wilczek-Boney K."/>
            <person name="Hale W."/>
            <person name="Jakkamsetti A."/>
            <person name="Pham P."/>
            <person name="Ruth R."/>
            <person name="San Lucas F."/>
            <person name="Warren J."/>
            <person name="Zhang J."/>
            <person name="Zhao Z."/>
            <person name="Zhou C."/>
            <person name="Zhu D."/>
            <person name="Lee S."/>
            <person name="Bess C."/>
            <person name="Blankenburg K."/>
            <person name="Forbes L."/>
            <person name="Fu Q."/>
            <person name="Gubbala S."/>
            <person name="Hirani K."/>
            <person name="Jayaseelan J.C."/>
            <person name="Lara F."/>
            <person name="Munidasa M."/>
            <person name="Palculict T."/>
            <person name="Patil S."/>
            <person name="Pu L.-L."/>
            <person name="Saada N."/>
            <person name="Tang L."/>
            <person name="Weissenberger G."/>
            <person name="Zhu Y."/>
            <person name="Hemphill L."/>
            <person name="Shang Y."/>
            <person name="Youmans B."/>
            <person name="Ayvaz T."/>
            <person name="Ross M."/>
            <person name="Santibanez J."/>
            <person name="Aqrawi P."/>
            <person name="Gross S."/>
            <person name="Joshi V."/>
            <person name="Fowler G."/>
            <person name="Nazareth L."/>
            <person name="Reid J."/>
            <person name="Worley K."/>
            <person name="Petrosino J."/>
            <person name="Highlander S."/>
            <person name="Gibbs R."/>
        </authorList>
    </citation>
    <scope>NUCLEOTIDE SEQUENCE [LARGE SCALE GENOMIC DNA]</scope>
    <source>
        <strain evidence="8 9">DSM 15606</strain>
    </source>
</reference>
<dbReference type="SUPFAM" id="SSF55486">
    <property type="entry name" value="Metalloproteases ('zincins'), catalytic domain"/>
    <property type="match status" value="1"/>
</dbReference>
<comment type="similarity">
    <text evidence="1 7">Belongs to the endoribonuclease YbeY family.</text>
</comment>
<dbReference type="GO" id="GO:0008270">
    <property type="term" value="F:zinc ion binding"/>
    <property type="evidence" value="ECO:0007669"/>
    <property type="project" value="UniProtKB-UniRule"/>
</dbReference>
<evidence type="ECO:0000256" key="2">
    <source>
        <dbReference type="ARBA" id="ARBA00022722"/>
    </source>
</evidence>
<dbReference type="STRING" id="888832.HMPREF9420_1612"/>
<dbReference type="GO" id="GO:0005737">
    <property type="term" value="C:cytoplasm"/>
    <property type="evidence" value="ECO:0007669"/>
    <property type="project" value="UniProtKB-SubCell"/>
</dbReference>
<keyword evidence="7" id="KW-0690">Ribosome biogenesis</keyword>
<dbReference type="Pfam" id="PF02130">
    <property type="entry name" value="YbeY"/>
    <property type="match status" value="1"/>
</dbReference>
<dbReference type="HOGENOM" id="CLU_106710_3_3_10"/>
<dbReference type="GO" id="GO:0004521">
    <property type="term" value="F:RNA endonuclease activity"/>
    <property type="evidence" value="ECO:0007669"/>
    <property type="project" value="UniProtKB-UniRule"/>
</dbReference>
<keyword evidence="6 7" id="KW-0862">Zinc</keyword>
<feature type="binding site" evidence="7">
    <location>
        <position position="129"/>
    </location>
    <ligand>
        <name>Zn(2+)</name>
        <dbReference type="ChEBI" id="CHEBI:29105"/>
        <note>catalytic</note>
    </ligand>
</feature>
<gene>
    <name evidence="7 8" type="primary">ybeY</name>
    <name evidence="8" type="ORF">HMPREF9420_1612</name>
</gene>
<evidence type="ECO:0000256" key="5">
    <source>
        <dbReference type="ARBA" id="ARBA00022801"/>
    </source>
</evidence>
<dbReference type="Proteomes" id="UP000003874">
    <property type="component" value="Unassembled WGS sequence"/>
</dbReference>